<dbReference type="Proteomes" id="UP000053555">
    <property type="component" value="Unassembled WGS sequence"/>
</dbReference>
<sequence length="96" mass="10776">MSRLQVLRLLVLKLFKVLFSDPNLTKIGQNRPTRTLLNTLSLLGGNTVFSTVREMPIVGGSGAFRFARGYGLAKTQTFDVKTGDAAVEYYVYVFYY</sequence>
<reference evidence="2" key="1">
    <citation type="submission" date="2014-07" db="EMBL/GenBank/DDBJ databases">
        <title>Identification of a novel salt tolerance gene in wild soybean by whole-genome sequencing.</title>
        <authorList>
            <person name="Lam H.-M."/>
            <person name="Qi X."/>
            <person name="Li M.-W."/>
            <person name="Liu X."/>
            <person name="Xie M."/>
            <person name="Ni M."/>
            <person name="Xu X."/>
        </authorList>
    </citation>
    <scope>NUCLEOTIDE SEQUENCE [LARGE SCALE GENOMIC DNA]</scope>
    <source>
        <tissue evidence="2">Root</tissue>
    </source>
</reference>
<dbReference type="Pfam" id="PF03018">
    <property type="entry name" value="Dirigent"/>
    <property type="match status" value="1"/>
</dbReference>
<organism evidence="2">
    <name type="scientific">Glycine soja</name>
    <name type="common">Wild soybean</name>
    <dbReference type="NCBI Taxonomy" id="3848"/>
    <lineage>
        <taxon>Eukaryota</taxon>
        <taxon>Viridiplantae</taxon>
        <taxon>Streptophyta</taxon>
        <taxon>Embryophyta</taxon>
        <taxon>Tracheophyta</taxon>
        <taxon>Spermatophyta</taxon>
        <taxon>Magnoliopsida</taxon>
        <taxon>eudicotyledons</taxon>
        <taxon>Gunneridae</taxon>
        <taxon>Pentapetalae</taxon>
        <taxon>rosids</taxon>
        <taxon>fabids</taxon>
        <taxon>Fabales</taxon>
        <taxon>Fabaceae</taxon>
        <taxon>Papilionoideae</taxon>
        <taxon>50 kb inversion clade</taxon>
        <taxon>NPAAA clade</taxon>
        <taxon>indigoferoid/millettioid clade</taxon>
        <taxon>Phaseoleae</taxon>
        <taxon>Glycine</taxon>
        <taxon>Glycine subgen. Soja</taxon>
    </lineage>
</organism>
<protein>
    <recommendedName>
        <fullName evidence="1">Dirigent protein</fullName>
    </recommendedName>
</protein>
<evidence type="ECO:0000313" key="2">
    <source>
        <dbReference type="EMBL" id="KHN45405.1"/>
    </source>
</evidence>
<keyword evidence="1" id="KW-0052">Apoplast</keyword>
<comment type="subcellular location">
    <subcellularLocation>
        <location evidence="1">Secreted</location>
        <location evidence="1">Extracellular space</location>
        <location evidence="1">Apoplast</location>
    </subcellularLocation>
</comment>
<dbReference type="InterPro" id="IPR004265">
    <property type="entry name" value="Dirigent"/>
</dbReference>
<dbReference type="AlphaFoldDB" id="A0A0B2SK42"/>
<comment type="similarity">
    <text evidence="1">Belongs to the plant dirigent protein family.</text>
</comment>
<evidence type="ECO:0000256" key="1">
    <source>
        <dbReference type="RuleBase" id="RU363099"/>
    </source>
</evidence>
<dbReference type="PANTHER" id="PTHR21495">
    <property type="entry name" value="NUCLEOPORIN-RELATED"/>
    <property type="match status" value="1"/>
</dbReference>
<accession>A0A0B2SK42</accession>
<comment type="function">
    <text evidence="1">Dirigent proteins impart stereoselectivity on the phenoxy radical-coupling reaction, yielding optically active lignans from two molecules of coniferyl alcohol in the biosynthesis of lignans, flavonolignans, and alkaloids and thus plays a central role in plant secondary metabolism.</text>
</comment>
<name>A0A0B2SK42_GLYSO</name>
<comment type="subunit">
    <text evidence="1">Homodimer.</text>
</comment>
<feature type="chain" id="PRO_5008190584" description="Dirigent protein" evidence="1">
    <location>
        <begin position="21"/>
        <end position="96"/>
    </location>
</feature>
<keyword evidence="1" id="KW-0964">Secreted</keyword>
<keyword evidence="1" id="KW-0732">Signal</keyword>
<dbReference type="GO" id="GO:0048046">
    <property type="term" value="C:apoplast"/>
    <property type="evidence" value="ECO:0007669"/>
    <property type="project" value="UniProtKB-SubCell"/>
</dbReference>
<feature type="signal peptide" evidence="1">
    <location>
        <begin position="1"/>
        <end position="20"/>
    </location>
</feature>
<proteinExistence type="inferred from homology"/>
<gene>
    <name evidence="2" type="ORF">glysoja_028412</name>
</gene>
<dbReference type="EMBL" id="KN642294">
    <property type="protein sequence ID" value="KHN45405.1"/>
    <property type="molecule type" value="Genomic_DNA"/>
</dbReference>